<name>A0A4Y3RNP4_9ACTN</name>
<organism evidence="1 2">
    <name type="scientific">Streptomyces gardneri</name>
    <dbReference type="NCBI Taxonomy" id="66892"/>
    <lineage>
        <taxon>Bacteria</taxon>
        <taxon>Bacillati</taxon>
        <taxon>Actinomycetota</taxon>
        <taxon>Actinomycetes</taxon>
        <taxon>Kitasatosporales</taxon>
        <taxon>Streptomycetaceae</taxon>
        <taxon>Streptomyces</taxon>
    </lineage>
</organism>
<proteinExistence type="predicted"/>
<dbReference type="Proteomes" id="UP000315226">
    <property type="component" value="Unassembled WGS sequence"/>
</dbReference>
<accession>A0A4Y3RNP4</accession>
<dbReference type="AlphaFoldDB" id="A0A4Y3RNP4"/>
<reference evidence="1 2" key="1">
    <citation type="submission" date="2019-06" db="EMBL/GenBank/DDBJ databases">
        <title>Whole genome shotgun sequence of Streptomyces gardneri NBRC 12865.</title>
        <authorList>
            <person name="Hosoyama A."/>
            <person name="Uohara A."/>
            <person name="Ohji S."/>
            <person name="Ichikawa N."/>
        </authorList>
    </citation>
    <scope>NUCLEOTIDE SEQUENCE [LARGE SCALE GENOMIC DNA]</scope>
    <source>
        <strain evidence="1 2">NBRC 12865</strain>
    </source>
</reference>
<evidence type="ECO:0000313" key="2">
    <source>
        <dbReference type="Proteomes" id="UP000315226"/>
    </source>
</evidence>
<gene>
    <name evidence="1" type="ORF">SGA01_42030</name>
</gene>
<evidence type="ECO:0000313" key="1">
    <source>
        <dbReference type="EMBL" id="GEB58598.1"/>
    </source>
</evidence>
<sequence length="69" mass="7474">MPARLHRAGQYPAGVEVVLLIPGSPGAPVRSQPIAFRRQNFGDYEIPSLHLKEGLEPTGRTGFGLHVRG</sequence>
<comment type="caution">
    <text evidence="1">The sequence shown here is derived from an EMBL/GenBank/DDBJ whole genome shotgun (WGS) entry which is preliminary data.</text>
</comment>
<protein>
    <submittedName>
        <fullName evidence="1">Uncharacterized protein</fullName>
    </submittedName>
</protein>
<keyword evidence="2" id="KW-1185">Reference proteome</keyword>
<dbReference type="EMBL" id="BJMN01000027">
    <property type="protein sequence ID" value="GEB58598.1"/>
    <property type="molecule type" value="Genomic_DNA"/>
</dbReference>